<feature type="compositionally biased region" description="Basic and acidic residues" evidence="1">
    <location>
        <begin position="36"/>
        <end position="45"/>
    </location>
</feature>
<organism evidence="2 3">
    <name type="scientific">Caerostris darwini</name>
    <dbReference type="NCBI Taxonomy" id="1538125"/>
    <lineage>
        <taxon>Eukaryota</taxon>
        <taxon>Metazoa</taxon>
        <taxon>Ecdysozoa</taxon>
        <taxon>Arthropoda</taxon>
        <taxon>Chelicerata</taxon>
        <taxon>Arachnida</taxon>
        <taxon>Araneae</taxon>
        <taxon>Araneomorphae</taxon>
        <taxon>Entelegynae</taxon>
        <taxon>Araneoidea</taxon>
        <taxon>Araneidae</taxon>
        <taxon>Caerostris</taxon>
    </lineage>
</organism>
<evidence type="ECO:0000313" key="3">
    <source>
        <dbReference type="Proteomes" id="UP001054837"/>
    </source>
</evidence>
<proteinExistence type="predicted"/>
<protein>
    <submittedName>
        <fullName evidence="2">Uncharacterized protein</fullName>
    </submittedName>
</protein>
<evidence type="ECO:0000256" key="1">
    <source>
        <dbReference type="SAM" id="MobiDB-lite"/>
    </source>
</evidence>
<sequence length="45" mass="4457">GAPGNRIDKSGVGLRRGAPGNRIDKSGVGAHAGAHPGDRRGKLGL</sequence>
<evidence type="ECO:0000313" key="2">
    <source>
        <dbReference type="EMBL" id="GIY05055.1"/>
    </source>
</evidence>
<feature type="region of interest" description="Disordered" evidence="1">
    <location>
        <begin position="1"/>
        <end position="45"/>
    </location>
</feature>
<dbReference type="Proteomes" id="UP001054837">
    <property type="component" value="Unassembled WGS sequence"/>
</dbReference>
<name>A0AAV4Q6G8_9ARAC</name>
<comment type="caution">
    <text evidence="2">The sequence shown here is derived from an EMBL/GenBank/DDBJ whole genome shotgun (WGS) entry which is preliminary data.</text>
</comment>
<dbReference type="EMBL" id="BPLQ01004031">
    <property type="protein sequence ID" value="GIY05055.1"/>
    <property type="molecule type" value="Genomic_DNA"/>
</dbReference>
<accession>A0AAV4Q6G8</accession>
<dbReference type="AlphaFoldDB" id="A0AAV4Q6G8"/>
<keyword evidence="3" id="KW-1185">Reference proteome</keyword>
<feature type="non-terminal residue" evidence="2">
    <location>
        <position position="1"/>
    </location>
</feature>
<gene>
    <name evidence="2" type="ORF">CDAR_374161</name>
</gene>
<reference evidence="2 3" key="1">
    <citation type="submission" date="2021-06" db="EMBL/GenBank/DDBJ databases">
        <title>Caerostris darwini draft genome.</title>
        <authorList>
            <person name="Kono N."/>
            <person name="Arakawa K."/>
        </authorList>
    </citation>
    <scope>NUCLEOTIDE SEQUENCE [LARGE SCALE GENOMIC DNA]</scope>
</reference>